<dbReference type="Gene3D" id="2.30.40.10">
    <property type="entry name" value="Urease, subunit C, domain 1"/>
    <property type="match status" value="1"/>
</dbReference>
<dbReference type="GO" id="GO:0000034">
    <property type="term" value="F:adenine deaminase activity"/>
    <property type="evidence" value="ECO:0007669"/>
    <property type="project" value="UniProtKB-UniRule"/>
</dbReference>
<evidence type="ECO:0000313" key="9">
    <source>
        <dbReference type="EMBL" id="MBC8536577.1"/>
    </source>
</evidence>
<dbReference type="AlphaFoldDB" id="A0A926DEW2"/>
<dbReference type="SUPFAM" id="SSF51338">
    <property type="entry name" value="Composite domain of metallo-dependent hydrolases"/>
    <property type="match status" value="1"/>
</dbReference>
<dbReference type="InterPro" id="IPR006679">
    <property type="entry name" value="Adenine_deam"/>
</dbReference>
<dbReference type="Pfam" id="PF13382">
    <property type="entry name" value="Adenine_deam_C"/>
    <property type="match status" value="1"/>
</dbReference>
<comment type="catalytic activity">
    <reaction evidence="5 6">
        <text>adenine + H2O + H(+) = hypoxanthine + NH4(+)</text>
        <dbReference type="Rhea" id="RHEA:23688"/>
        <dbReference type="ChEBI" id="CHEBI:15377"/>
        <dbReference type="ChEBI" id="CHEBI:15378"/>
        <dbReference type="ChEBI" id="CHEBI:16708"/>
        <dbReference type="ChEBI" id="CHEBI:17368"/>
        <dbReference type="ChEBI" id="CHEBI:28938"/>
        <dbReference type="EC" id="3.5.4.2"/>
    </reaction>
</comment>
<dbReference type="EMBL" id="JACRSP010000003">
    <property type="protein sequence ID" value="MBC8536577.1"/>
    <property type="molecule type" value="Genomic_DNA"/>
</dbReference>
<feature type="domain" description="Amidohydrolase-related" evidence="7">
    <location>
        <begin position="80"/>
        <end position="365"/>
    </location>
</feature>
<comment type="cofactor">
    <cofactor evidence="6">
        <name>Mn(2+)</name>
        <dbReference type="ChEBI" id="CHEBI:29035"/>
    </cofactor>
</comment>
<organism evidence="9 10">
    <name type="scientific">Feifania hominis</name>
    <dbReference type="NCBI Taxonomy" id="2763660"/>
    <lineage>
        <taxon>Bacteria</taxon>
        <taxon>Bacillati</taxon>
        <taxon>Bacillota</taxon>
        <taxon>Clostridia</taxon>
        <taxon>Eubacteriales</taxon>
        <taxon>Feifaniaceae</taxon>
        <taxon>Feifania</taxon>
    </lineage>
</organism>
<dbReference type="Gene3D" id="3.20.20.140">
    <property type="entry name" value="Metal-dependent hydrolases"/>
    <property type="match status" value="1"/>
</dbReference>
<dbReference type="EC" id="3.5.4.2" evidence="2 6"/>
<dbReference type="InterPro" id="IPR032466">
    <property type="entry name" value="Metal_Hydrolase"/>
</dbReference>
<evidence type="ECO:0000259" key="7">
    <source>
        <dbReference type="Pfam" id="PF01979"/>
    </source>
</evidence>
<dbReference type="InterPro" id="IPR026912">
    <property type="entry name" value="Adenine_deam_C"/>
</dbReference>
<keyword evidence="10" id="KW-1185">Reference proteome</keyword>
<sequence>MYIRQRKVSPAEVGKLTRRIRVAQKLEQADLLIKNARVVNVFTREVLEREVAVADGIICGLYAPGQGPDAASIVDADGRYLLPGLIDAHTHVEMAYVTATRFAEAILPWGTTTVMIDPHDTSNVMGNEGIGIMAHEMAGLPIKTFYNTPPCVPSAPTLEDAGFSVTLDSLSESADLPLVAGVAETMDFGRVLSCEDEMMRMLTFARQNELLIDGHAPGVLGDAANAYFGAGPIRTDHESVTVEEMLEKYELGVHVIIRRGSLSEPASAGEFVSKLRDTSRVLLATDGCISPSDIVARGHMNFAMAQVVAEGVDPMVAVQMGTINVARAYRIDHRVGAVAPGYEADMVLVDDLKDFRAHTVFVNGKKISRGLSLASYQYPANALKTIRLEPITPEDLAIPAEDGAHTVNVIGMIDGTVATTLETETMQAAGGAIAADASRDLLKTAVFERYGRGKGHSVGIVRGFGMKRGAIAGSIGQDTQNMAAVGASDADMAAAVNAVIEMQGGVALVADGELLARVSMPVFGIMSDKPIPEVARELEEFQRAYESLGGTLSDAVFTLSLQLTLAVIPDGGISNRGLVRVADSQFIPVVAD</sequence>
<evidence type="ECO:0000256" key="1">
    <source>
        <dbReference type="ARBA" id="ARBA00006773"/>
    </source>
</evidence>
<dbReference type="InterPro" id="IPR006680">
    <property type="entry name" value="Amidohydro-rel"/>
</dbReference>
<keyword evidence="4 6" id="KW-0464">Manganese</keyword>
<dbReference type="RefSeq" id="WP_249300418.1">
    <property type="nucleotide sequence ID" value="NZ_JACRSP010000003.1"/>
</dbReference>
<reference evidence="9" key="1">
    <citation type="submission" date="2020-08" db="EMBL/GenBank/DDBJ databases">
        <title>Genome public.</title>
        <authorList>
            <person name="Liu C."/>
            <person name="Sun Q."/>
        </authorList>
    </citation>
    <scope>NUCLEOTIDE SEQUENCE</scope>
    <source>
        <strain evidence="9">BX7</strain>
    </source>
</reference>
<evidence type="ECO:0000256" key="4">
    <source>
        <dbReference type="ARBA" id="ARBA00023211"/>
    </source>
</evidence>
<keyword evidence="3 6" id="KW-0378">Hydrolase</keyword>
<dbReference type="SUPFAM" id="SSF51556">
    <property type="entry name" value="Metallo-dependent hydrolases"/>
    <property type="match status" value="1"/>
</dbReference>
<protein>
    <recommendedName>
        <fullName evidence="2 6">Adenine deaminase</fullName>
        <shortName evidence="6">Adenase</shortName>
        <shortName evidence="6">Adenine aminase</shortName>
        <ecNumber evidence="2 6">3.5.4.2</ecNumber>
    </recommendedName>
</protein>
<dbReference type="PANTHER" id="PTHR11113:SF2">
    <property type="entry name" value="ADENINE DEAMINASE"/>
    <property type="match status" value="1"/>
</dbReference>
<evidence type="ECO:0000313" key="10">
    <source>
        <dbReference type="Proteomes" id="UP000620366"/>
    </source>
</evidence>
<dbReference type="Pfam" id="PF01979">
    <property type="entry name" value="Amidohydro_1"/>
    <property type="match status" value="1"/>
</dbReference>
<name>A0A926DEW2_9FIRM</name>
<evidence type="ECO:0000256" key="5">
    <source>
        <dbReference type="ARBA" id="ARBA00047720"/>
    </source>
</evidence>
<evidence type="ECO:0000259" key="8">
    <source>
        <dbReference type="Pfam" id="PF13382"/>
    </source>
</evidence>
<dbReference type="PANTHER" id="PTHR11113">
    <property type="entry name" value="N-ACETYLGLUCOSAMINE-6-PHOSPHATE DEACETYLASE"/>
    <property type="match status" value="1"/>
</dbReference>
<proteinExistence type="inferred from homology"/>
<dbReference type="InterPro" id="IPR011059">
    <property type="entry name" value="Metal-dep_hydrolase_composite"/>
</dbReference>
<dbReference type="HAMAP" id="MF_01518">
    <property type="entry name" value="Adenine_deamin"/>
    <property type="match status" value="1"/>
</dbReference>
<dbReference type="GO" id="GO:0006146">
    <property type="term" value="P:adenine catabolic process"/>
    <property type="evidence" value="ECO:0007669"/>
    <property type="project" value="InterPro"/>
</dbReference>
<comment type="similarity">
    <text evidence="1 6">Belongs to the metallo-dependent hydrolases superfamily. Adenine deaminase family.</text>
</comment>
<dbReference type="Proteomes" id="UP000620366">
    <property type="component" value="Unassembled WGS sequence"/>
</dbReference>
<gene>
    <name evidence="6" type="primary">ade</name>
    <name evidence="9" type="ORF">H8695_07755</name>
</gene>
<accession>A0A926DEW2</accession>
<feature type="domain" description="Adenine deaminase C-terminal" evidence="8">
    <location>
        <begin position="418"/>
        <end position="583"/>
    </location>
</feature>
<evidence type="ECO:0000256" key="3">
    <source>
        <dbReference type="ARBA" id="ARBA00022801"/>
    </source>
</evidence>
<comment type="caution">
    <text evidence="9">The sequence shown here is derived from an EMBL/GenBank/DDBJ whole genome shotgun (WGS) entry which is preliminary data.</text>
</comment>
<evidence type="ECO:0000256" key="2">
    <source>
        <dbReference type="ARBA" id="ARBA00012782"/>
    </source>
</evidence>
<evidence type="ECO:0000256" key="6">
    <source>
        <dbReference type="HAMAP-Rule" id="MF_01518"/>
    </source>
</evidence>